<dbReference type="Proteomes" id="UP001164539">
    <property type="component" value="Chromosome 9"/>
</dbReference>
<gene>
    <name evidence="1" type="ORF">OWV82_017524</name>
</gene>
<evidence type="ECO:0000313" key="2">
    <source>
        <dbReference type="Proteomes" id="UP001164539"/>
    </source>
</evidence>
<protein>
    <submittedName>
        <fullName evidence="1">Intron-binding protein aquarius</fullName>
    </submittedName>
</protein>
<comment type="caution">
    <text evidence="1">The sequence shown here is derived from an EMBL/GenBank/DDBJ whole genome shotgun (WGS) entry which is preliminary data.</text>
</comment>
<evidence type="ECO:0000313" key="1">
    <source>
        <dbReference type="EMBL" id="KAJ4711512.1"/>
    </source>
</evidence>
<sequence>MAYSGSMDASSEQISQPVHDAMDTDIPPSANDSLGGTSHGFQSEEAATERNGPANGEMPLESRSNGETETKVLSDDQNGTPLESDLNEAAKE</sequence>
<reference evidence="1 2" key="1">
    <citation type="journal article" date="2023" name="Science">
        <title>Complex scaffold remodeling in plant triterpene biosynthesis.</title>
        <authorList>
            <person name="De La Pena R."/>
            <person name="Hodgson H."/>
            <person name="Liu J.C."/>
            <person name="Stephenson M.J."/>
            <person name="Martin A.C."/>
            <person name="Owen C."/>
            <person name="Harkess A."/>
            <person name="Leebens-Mack J."/>
            <person name="Jimenez L.E."/>
            <person name="Osbourn A."/>
            <person name="Sattely E.S."/>
        </authorList>
    </citation>
    <scope>NUCLEOTIDE SEQUENCE [LARGE SCALE GENOMIC DNA]</scope>
    <source>
        <strain evidence="2">cv. JPN11</strain>
        <tissue evidence="1">Leaf</tissue>
    </source>
</reference>
<proteinExistence type="predicted"/>
<name>A0ACC1XKQ7_MELAZ</name>
<organism evidence="1 2">
    <name type="scientific">Melia azedarach</name>
    <name type="common">Chinaberry tree</name>
    <dbReference type="NCBI Taxonomy" id="155640"/>
    <lineage>
        <taxon>Eukaryota</taxon>
        <taxon>Viridiplantae</taxon>
        <taxon>Streptophyta</taxon>
        <taxon>Embryophyta</taxon>
        <taxon>Tracheophyta</taxon>
        <taxon>Spermatophyta</taxon>
        <taxon>Magnoliopsida</taxon>
        <taxon>eudicotyledons</taxon>
        <taxon>Gunneridae</taxon>
        <taxon>Pentapetalae</taxon>
        <taxon>rosids</taxon>
        <taxon>malvids</taxon>
        <taxon>Sapindales</taxon>
        <taxon>Meliaceae</taxon>
        <taxon>Melia</taxon>
    </lineage>
</organism>
<accession>A0ACC1XKQ7</accession>
<keyword evidence="2" id="KW-1185">Reference proteome</keyword>
<dbReference type="EMBL" id="CM051402">
    <property type="protein sequence ID" value="KAJ4711512.1"/>
    <property type="molecule type" value="Genomic_DNA"/>
</dbReference>